<evidence type="ECO:0000259" key="7">
    <source>
        <dbReference type="PROSITE" id="PS50850"/>
    </source>
</evidence>
<feature type="transmembrane region" description="Helical" evidence="6">
    <location>
        <begin position="218"/>
        <end position="240"/>
    </location>
</feature>
<evidence type="ECO:0000256" key="4">
    <source>
        <dbReference type="ARBA" id="ARBA00022989"/>
    </source>
</evidence>
<feature type="transmembrane region" description="Helical" evidence="6">
    <location>
        <begin position="368"/>
        <end position="390"/>
    </location>
</feature>
<sequence length="463" mass="49040">MSAASRSGFDEGGGRVTDELEVDARATVGQAAGRGQVVAWGLWDWGSSAFNAVILTFVFSVYLTDKVGDDLPGGVSPSAWLGWALGLAGFVVALTAPISGQRFDASAKRKRSLGVLTALTILTMALMFFVHDDYHHFWFGLVLLGFGSAFFELAGVPYNAMLRQVSTPADVGRVSGFGWAMGYFGGIFILLISYFGFISGNGDNRGLLGVPIDDGTNIRLVAMLAAVWFAAFALPVLFAVPELPPTNADPGAAKAGFFGSYRVLWRDLRELWAVDRRTVGFLIASAIFRDGLAGVFTFGAILAVRVYGIDDSDVLLFGIAANIVAALGAVTAGRFDDRVGPKIVIVVSLIAMVICGIALLIVSGPAMFWVFGLLLTIFVGPAQSAARSFLTRLAPPGREGQMFGLYTTTGRAVSFLAPALFGFFVWAFDADRAGIVGIVVVLAVGLVALLPVRKPDRAVEPAE</sequence>
<feature type="transmembrane region" description="Helical" evidence="6">
    <location>
        <begin position="83"/>
        <end position="100"/>
    </location>
</feature>
<keyword evidence="5 6" id="KW-0472">Membrane</keyword>
<keyword evidence="3 6" id="KW-0812">Transmembrane</keyword>
<gene>
    <name evidence="8" type="ORF">OG563_27000</name>
</gene>
<feature type="transmembrane region" description="Helical" evidence="6">
    <location>
        <begin position="343"/>
        <end position="362"/>
    </location>
</feature>
<evidence type="ECO:0000256" key="5">
    <source>
        <dbReference type="ARBA" id="ARBA00023136"/>
    </source>
</evidence>
<keyword evidence="9" id="KW-1185">Reference proteome</keyword>
<feature type="transmembrane region" description="Helical" evidence="6">
    <location>
        <begin position="42"/>
        <end position="63"/>
    </location>
</feature>
<dbReference type="EMBL" id="CP109441">
    <property type="protein sequence ID" value="WUV42890.1"/>
    <property type="molecule type" value="Genomic_DNA"/>
</dbReference>
<feature type="transmembrane region" description="Helical" evidence="6">
    <location>
        <begin position="112"/>
        <end position="131"/>
    </location>
</feature>
<keyword evidence="4 6" id="KW-1133">Transmembrane helix</keyword>
<organism evidence="8 9">
    <name type="scientific">Nocardia vinacea</name>
    <dbReference type="NCBI Taxonomy" id="96468"/>
    <lineage>
        <taxon>Bacteria</taxon>
        <taxon>Bacillati</taxon>
        <taxon>Actinomycetota</taxon>
        <taxon>Actinomycetes</taxon>
        <taxon>Mycobacteriales</taxon>
        <taxon>Nocardiaceae</taxon>
        <taxon>Nocardia</taxon>
    </lineage>
</organism>
<dbReference type="SUPFAM" id="SSF103473">
    <property type="entry name" value="MFS general substrate transporter"/>
    <property type="match status" value="1"/>
</dbReference>
<keyword evidence="2" id="KW-0813">Transport</keyword>
<evidence type="ECO:0000313" key="8">
    <source>
        <dbReference type="EMBL" id="WUV42890.1"/>
    </source>
</evidence>
<evidence type="ECO:0000256" key="3">
    <source>
        <dbReference type="ARBA" id="ARBA00022692"/>
    </source>
</evidence>
<dbReference type="PANTHER" id="PTHR23519">
    <property type="entry name" value="AUTOPHAGY-RELATED PROTEIN 22"/>
    <property type="match status" value="1"/>
</dbReference>
<dbReference type="Pfam" id="PF11700">
    <property type="entry name" value="ATG22"/>
    <property type="match status" value="1"/>
</dbReference>
<dbReference type="PANTHER" id="PTHR23519:SF1">
    <property type="entry name" value="AUTOPHAGY-RELATED PROTEIN 22"/>
    <property type="match status" value="1"/>
</dbReference>
<dbReference type="InterPro" id="IPR050495">
    <property type="entry name" value="ATG22/LtaA_families"/>
</dbReference>
<evidence type="ECO:0000256" key="2">
    <source>
        <dbReference type="ARBA" id="ARBA00022448"/>
    </source>
</evidence>
<feature type="transmembrane region" description="Helical" evidence="6">
    <location>
        <begin position="279"/>
        <end position="302"/>
    </location>
</feature>
<evidence type="ECO:0000313" key="9">
    <source>
        <dbReference type="Proteomes" id="UP001432062"/>
    </source>
</evidence>
<evidence type="ECO:0000256" key="1">
    <source>
        <dbReference type="ARBA" id="ARBA00004651"/>
    </source>
</evidence>
<dbReference type="RefSeq" id="WP_327096148.1">
    <property type="nucleotide sequence ID" value="NZ_CP109149.1"/>
</dbReference>
<accession>A0ABZ1YLM2</accession>
<name>A0ABZ1YLM2_9NOCA</name>
<proteinExistence type="predicted"/>
<feature type="transmembrane region" description="Helical" evidence="6">
    <location>
        <begin position="314"/>
        <end position="331"/>
    </location>
</feature>
<feature type="domain" description="Major facilitator superfamily (MFS) profile" evidence="7">
    <location>
        <begin position="278"/>
        <end position="463"/>
    </location>
</feature>
<dbReference type="InterPro" id="IPR020846">
    <property type="entry name" value="MFS_dom"/>
</dbReference>
<protein>
    <submittedName>
        <fullName evidence="8">MFS transporter</fullName>
    </submittedName>
</protein>
<evidence type="ECO:0000256" key="6">
    <source>
        <dbReference type="SAM" id="Phobius"/>
    </source>
</evidence>
<dbReference type="Gene3D" id="1.20.1250.20">
    <property type="entry name" value="MFS general substrate transporter like domains"/>
    <property type="match status" value="1"/>
</dbReference>
<comment type="subcellular location">
    <subcellularLocation>
        <location evidence="1">Cell membrane</location>
        <topology evidence="1">Multi-pass membrane protein</topology>
    </subcellularLocation>
</comment>
<feature type="transmembrane region" description="Helical" evidence="6">
    <location>
        <begin position="137"/>
        <end position="156"/>
    </location>
</feature>
<dbReference type="Proteomes" id="UP001432062">
    <property type="component" value="Chromosome"/>
</dbReference>
<reference evidence="8" key="1">
    <citation type="submission" date="2022-10" db="EMBL/GenBank/DDBJ databases">
        <title>The complete genomes of actinobacterial strains from the NBC collection.</title>
        <authorList>
            <person name="Joergensen T.S."/>
            <person name="Alvarez Arevalo M."/>
            <person name="Sterndorff E.B."/>
            <person name="Faurdal D."/>
            <person name="Vuksanovic O."/>
            <person name="Mourched A.-S."/>
            <person name="Charusanti P."/>
            <person name="Shaw S."/>
            <person name="Blin K."/>
            <person name="Weber T."/>
        </authorList>
    </citation>
    <scope>NUCLEOTIDE SEQUENCE</scope>
    <source>
        <strain evidence="8">NBC_01482</strain>
    </source>
</reference>
<feature type="transmembrane region" description="Helical" evidence="6">
    <location>
        <begin position="433"/>
        <end position="452"/>
    </location>
</feature>
<dbReference type="PROSITE" id="PS50850">
    <property type="entry name" value="MFS"/>
    <property type="match status" value="1"/>
</dbReference>
<feature type="transmembrane region" description="Helical" evidence="6">
    <location>
        <begin position="177"/>
        <end position="198"/>
    </location>
</feature>
<dbReference type="InterPro" id="IPR024671">
    <property type="entry name" value="Atg22-like"/>
</dbReference>
<dbReference type="InterPro" id="IPR036259">
    <property type="entry name" value="MFS_trans_sf"/>
</dbReference>
<feature type="transmembrane region" description="Helical" evidence="6">
    <location>
        <begin position="402"/>
        <end position="427"/>
    </location>
</feature>